<keyword evidence="4" id="KW-0788">Thiol protease</keyword>
<gene>
    <name evidence="8" type="ORF">MNB_SV-12-346</name>
</gene>
<sequence length="444" mass="51628">MRKLIFTISIITTLTTSLFAETILTIGEREKSDIDYMPSNDVQDTLEIPQDPTQFSKQADPMSREEQLDYDMRYNEKYFEPWQLTEMDLSEGEKTWQFVFAKRQMYRRYNEKISKQWFKNQIKNSNFDNYDTISKPAIVTKHSDIKLYPTEEEFYYNSNRAGEGFPFDYNQNSSVYINTPIFVSHYSKDKEWVYIKTSFAFGWIKVDNMAFVTDKFKEQFQTDNYGIVTTDNLDIYDDNQLLSLVKLGSIFPIDKVSKKYIVAKRGTDGYAIIKKFRPTEVNLIAKKPIKFNSFNIAFIGKQLVNKPYGWGGKLKTRDCSALTRDFFAPFGIYLPRNSSQQAKESDGVYMSLAGMSKEEKTEAIMTYGKPCRSLLFVPGHIMLYLGKKDNEPIIMHDYWGVRLKNGKKHILGRSVITTTKPGKEMANVKEKSMLINTFKGLVNF</sequence>
<keyword evidence="3" id="KW-0378">Hydrolase</keyword>
<dbReference type="InterPro" id="IPR039439">
    <property type="entry name" value="SH3b1_dom"/>
</dbReference>
<evidence type="ECO:0000256" key="1">
    <source>
        <dbReference type="ARBA" id="ARBA00007074"/>
    </source>
</evidence>
<dbReference type="SUPFAM" id="SSF54001">
    <property type="entry name" value="Cysteine proteinases"/>
    <property type="match status" value="1"/>
</dbReference>
<evidence type="ECO:0000256" key="2">
    <source>
        <dbReference type="ARBA" id="ARBA00022670"/>
    </source>
</evidence>
<dbReference type="GO" id="GO:0008234">
    <property type="term" value="F:cysteine-type peptidase activity"/>
    <property type="evidence" value="ECO:0007669"/>
    <property type="project" value="UniProtKB-KW"/>
</dbReference>
<keyword evidence="2" id="KW-0645">Protease</keyword>
<dbReference type="GO" id="GO:0006508">
    <property type="term" value="P:proteolysis"/>
    <property type="evidence" value="ECO:0007669"/>
    <property type="project" value="UniProtKB-KW"/>
</dbReference>
<dbReference type="EMBL" id="FPHE01000096">
    <property type="protein sequence ID" value="SFV60316.1"/>
    <property type="molecule type" value="Genomic_DNA"/>
</dbReference>
<dbReference type="InterPro" id="IPR038765">
    <property type="entry name" value="Papain-like_cys_pep_sf"/>
</dbReference>
<protein>
    <submittedName>
        <fullName evidence="8">Putative lipoprotein</fullName>
    </submittedName>
</protein>
<dbReference type="Pfam" id="PF12912">
    <property type="entry name" value="N_NLPC_P60"/>
    <property type="match status" value="1"/>
</dbReference>
<evidence type="ECO:0000313" key="8">
    <source>
        <dbReference type="EMBL" id="SFV60316.1"/>
    </source>
</evidence>
<evidence type="ECO:0000259" key="5">
    <source>
        <dbReference type="Pfam" id="PF00877"/>
    </source>
</evidence>
<dbReference type="InterPro" id="IPR000064">
    <property type="entry name" value="NLP_P60_dom"/>
</dbReference>
<feature type="domain" description="SH3b1" evidence="7">
    <location>
        <begin position="154"/>
        <end position="205"/>
    </location>
</feature>
<proteinExistence type="inferred from homology"/>
<dbReference type="InterPro" id="IPR025606">
    <property type="entry name" value="NLPC/P60_N_dom"/>
</dbReference>
<accession>A0A1W1C3G4</accession>
<evidence type="ECO:0000259" key="7">
    <source>
        <dbReference type="Pfam" id="PF12913"/>
    </source>
</evidence>
<reference evidence="8" key="1">
    <citation type="submission" date="2016-10" db="EMBL/GenBank/DDBJ databases">
        <authorList>
            <person name="de Groot N.N."/>
        </authorList>
    </citation>
    <scope>NUCLEOTIDE SEQUENCE</scope>
</reference>
<dbReference type="PIRSF" id="PIRSF019015">
    <property type="entry name" value="P60_peptidase_YkfC"/>
    <property type="match status" value="1"/>
</dbReference>
<evidence type="ECO:0000259" key="6">
    <source>
        <dbReference type="Pfam" id="PF12912"/>
    </source>
</evidence>
<feature type="domain" description="NLPC/P60 N-terminal" evidence="6">
    <location>
        <begin position="31"/>
        <end position="130"/>
    </location>
</feature>
<evidence type="ECO:0000256" key="3">
    <source>
        <dbReference type="ARBA" id="ARBA00022801"/>
    </source>
</evidence>
<name>A0A1W1C3G4_9ZZZZ</name>
<dbReference type="AlphaFoldDB" id="A0A1W1C3G4"/>
<comment type="similarity">
    <text evidence="1">Belongs to the peptidase C40 family.</text>
</comment>
<evidence type="ECO:0000256" key="4">
    <source>
        <dbReference type="ARBA" id="ARBA00022807"/>
    </source>
</evidence>
<feature type="domain" description="NlpC/P60" evidence="5">
    <location>
        <begin position="306"/>
        <end position="388"/>
    </location>
</feature>
<keyword evidence="8" id="KW-0449">Lipoprotein</keyword>
<dbReference type="Pfam" id="PF00877">
    <property type="entry name" value="NLPC_P60"/>
    <property type="match status" value="1"/>
</dbReference>
<dbReference type="Gene3D" id="3.90.1720.10">
    <property type="entry name" value="endopeptidase domain like (from Nostoc punctiforme)"/>
    <property type="match status" value="1"/>
</dbReference>
<organism evidence="8">
    <name type="scientific">hydrothermal vent metagenome</name>
    <dbReference type="NCBI Taxonomy" id="652676"/>
    <lineage>
        <taxon>unclassified sequences</taxon>
        <taxon>metagenomes</taxon>
        <taxon>ecological metagenomes</taxon>
    </lineage>
</organism>
<dbReference type="Pfam" id="PF12913">
    <property type="entry name" value="SH3_6"/>
    <property type="match status" value="1"/>
</dbReference>
<dbReference type="InterPro" id="IPR027017">
    <property type="entry name" value="P60_peptidase_YkfC"/>
</dbReference>